<evidence type="ECO:0000313" key="1">
    <source>
        <dbReference type="EMBL" id="OLP87732.1"/>
    </source>
</evidence>
<dbReference type="EMBL" id="LSRX01000845">
    <property type="protein sequence ID" value="OLP87732.1"/>
    <property type="molecule type" value="Genomic_DNA"/>
</dbReference>
<comment type="caution">
    <text evidence="1">The sequence shown here is derived from an EMBL/GenBank/DDBJ whole genome shotgun (WGS) entry which is preliminary data.</text>
</comment>
<dbReference type="GO" id="GO:0003677">
    <property type="term" value="F:DNA binding"/>
    <property type="evidence" value="ECO:0007669"/>
    <property type="project" value="InterPro"/>
</dbReference>
<protein>
    <submittedName>
        <fullName evidence="1">Uncharacterized protein</fullName>
    </submittedName>
</protein>
<keyword evidence="2" id="KW-1185">Reference proteome</keyword>
<evidence type="ECO:0000313" key="2">
    <source>
        <dbReference type="Proteomes" id="UP000186817"/>
    </source>
</evidence>
<reference evidence="1 2" key="1">
    <citation type="submission" date="2016-02" db="EMBL/GenBank/DDBJ databases">
        <title>Genome analysis of coral dinoflagellate symbionts highlights evolutionary adaptations to a symbiotic lifestyle.</title>
        <authorList>
            <person name="Aranda M."/>
            <person name="Li Y."/>
            <person name="Liew Y.J."/>
            <person name="Baumgarten S."/>
            <person name="Simakov O."/>
            <person name="Wilson M."/>
            <person name="Piel J."/>
            <person name="Ashoor H."/>
            <person name="Bougouffa S."/>
            <person name="Bajic V.B."/>
            <person name="Ryu T."/>
            <person name="Ravasi T."/>
            <person name="Bayer T."/>
            <person name="Micklem G."/>
            <person name="Kim H."/>
            <person name="Bhak J."/>
            <person name="Lajeunesse T.C."/>
            <person name="Voolstra C.R."/>
        </authorList>
    </citation>
    <scope>NUCLEOTIDE SEQUENCE [LARGE SCALE GENOMIC DNA]</scope>
    <source>
        <strain evidence="1 2">CCMP2467</strain>
    </source>
</reference>
<dbReference type="OrthoDB" id="412209at2759"/>
<name>A0A1Q9CXS0_SYMMI</name>
<sequence>MPLPYPELLIPGSSVREADRLGMNAIVLVLNWLFLGQPAICRPEKTELRIDLGQVPSPREWRRLELLKPAVQRWNRVPTVGPNEMGRAAAKYEGLEELLASVVVEMKGAREKMSSRSGTIRLKLRQPLHALPVDCAPLAFRKEVPPEVKVKTPYRNGLFAVAKDEARDRLVLDARAANLAEGGADPWIQSLGSLEQLQHLYLPPTHNLEIFCGDLREFYHAFLVSQERCHRNALAMALTRSEARSLACCSRGCAKELLTPCLQTLAMGDSHAVGFGQTSHLAVVLRCSELRLRDFATLRGRPPRAPQLVAGLLIDDLLLLDFVARVNPERPSRGLRIAESIRAGYDAAGLPRHAGKAVSEASSGEFWGGLLDGNLGLLKPNPKRVVPLAALIVRVLRSKVCCGGLLEALVGALVSALQMRRRLLCLLDAVYAEQAGREANDAFFVSGAMASELLCCACLLCLSEFAPRCHPLSPLSSVGMVCQEGLWNRLMGEIPAYLRERGDDELAAGELPESRYDHHPLWESICSFLQFEQLGSVVSTHKRRHINIGELRAALRAEDLIGNRWPGTRYLHLLDSQVATACLVKGEFAQLDAWLAEKGLHLDQLSSGCQDPSESHSVGSRSQNVVFSAAGRNQQPECPGAAAGIDIFSWSVCAWGRYDFPRSVKAFALYARQMHPGVVFSSLSVLRNTRSLPHRDSHNLRGEPNLIVPLSEFRALSGLKPKVAVSQSPIATAPRSANSERSVEDRDCWTIPDFMPRWIGVARDACWSLTPFVTCTNFRNRIENFWAPSGFVCLVQGFLIAPPSMGPIGQEISDLVHFGAEIVGTFELLSGVAREIARAAPCWVLCYDLAHSWDEDLLNFEIQKEILLLVAGKAFRGFSAGPVCSSFSCAITPPWRSKAYPAGVPGLLGRQYDKVREGNAMLEFLLNLVEECERREMIYLIENPLSSWMWAQPAWSRISSRRERWDFLVDFCVFGTPWKKATRCRTNGQLGGQRLRCSRDHLHRILRGRDRETGKSLTTSAEPYPRRLCVLLAQCLCQDVGWIDNCRPFDIARCAKCSNARIGEASNPGPPKARRNRPDIVLSEVPLVQPATAALQQTVWNRFVSWVSDGAGSEATTAMLSVPEILVEMLCAYGQVLYSKGGPLQHYRQLLAAAQRRAPLCKPLMKPGWEMLSRWERLEPVQHRPPMPEPLFEAMCSLGLCLGWERWVCVTMLCFYGCCRIGEVLRATRADLQTPSDLLRKDNRFFLKIKEPKSRNRRPRVQHSTLVLPAGIGNFITSTCEKLPSPQPFIASDGTAFWSGLASHARCEFTPGSLRGGGAVAAYQGGLDISSLQWKMRLQHQSTLGFYLQEVAAGSILPLLPRHSREAIEAARAVFPFHFDSAQRSTAPPSGLNAS</sequence>
<dbReference type="InterPro" id="IPR011010">
    <property type="entry name" value="DNA_brk_join_enz"/>
</dbReference>
<dbReference type="SUPFAM" id="SSF56349">
    <property type="entry name" value="DNA breaking-rejoining enzymes"/>
    <property type="match status" value="1"/>
</dbReference>
<gene>
    <name evidence="1" type="ORF">AK812_SmicGene31033</name>
</gene>
<accession>A0A1Q9CXS0</accession>
<organism evidence="1 2">
    <name type="scientific">Symbiodinium microadriaticum</name>
    <name type="common">Dinoflagellate</name>
    <name type="synonym">Zooxanthella microadriatica</name>
    <dbReference type="NCBI Taxonomy" id="2951"/>
    <lineage>
        <taxon>Eukaryota</taxon>
        <taxon>Sar</taxon>
        <taxon>Alveolata</taxon>
        <taxon>Dinophyceae</taxon>
        <taxon>Suessiales</taxon>
        <taxon>Symbiodiniaceae</taxon>
        <taxon>Symbiodinium</taxon>
    </lineage>
</organism>
<proteinExistence type="predicted"/>
<dbReference type="Proteomes" id="UP000186817">
    <property type="component" value="Unassembled WGS sequence"/>
</dbReference>